<evidence type="ECO:0000256" key="4">
    <source>
        <dbReference type="ARBA" id="ARBA00022679"/>
    </source>
</evidence>
<dbReference type="PROSITE" id="PS00109">
    <property type="entry name" value="PROTEIN_KINASE_TYR"/>
    <property type="match status" value="1"/>
</dbReference>
<keyword evidence="6" id="KW-0732">Signal</keyword>
<feature type="transmembrane region" description="Helical" evidence="19">
    <location>
        <begin position="595"/>
        <end position="622"/>
    </location>
</feature>
<keyword evidence="12" id="KW-0130">Cell adhesion</keyword>
<evidence type="ECO:0000256" key="5">
    <source>
        <dbReference type="ARBA" id="ARBA00022692"/>
    </source>
</evidence>
<dbReference type="SUPFAM" id="SSF56112">
    <property type="entry name" value="Protein kinase-like (PK-like)"/>
    <property type="match status" value="1"/>
</dbReference>
<feature type="domain" description="Cadherin" evidence="21">
    <location>
        <begin position="163"/>
        <end position="387"/>
    </location>
</feature>
<dbReference type="InterPro" id="IPR015919">
    <property type="entry name" value="Cadherin-like_sf"/>
</dbReference>
<organism evidence="22 23">
    <name type="scientific">Branchiostoma lanceolatum</name>
    <name type="common">Common lancelet</name>
    <name type="synonym">Amphioxus lanceolatum</name>
    <dbReference type="NCBI Taxonomy" id="7740"/>
    <lineage>
        <taxon>Eukaryota</taxon>
        <taxon>Metazoa</taxon>
        <taxon>Chordata</taxon>
        <taxon>Cephalochordata</taxon>
        <taxon>Leptocardii</taxon>
        <taxon>Amphioxiformes</taxon>
        <taxon>Branchiostomatidae</taxon>
        <taxon>Branchiostoma</taxon>
    </lineage>
</organism>
<dbReference type="InterPro" id="IPR011009">
    <property type="entry name" value="Kinase-like_dom_sf"/>
</dbReference>
<evidence type="ECO:0000256" key="7">
    <source>
        <dbReference type="ARBA" id="ARBA00022737"/>
    </source>
</evidence>
<keyword evidence="4" id="KW-0808">Transferase</keyword>
<dbReference type="GO" id="GO:0007156">
    <property type="term" value="P:homophilic cell adhesion via plasma membrane adhesion molecules"/>
    <property type="evidence" value="ECO:0007669"/>
    <property type="project" value="InterPro"/>
</dbReference>
<evidence type="ECO:0000256" key="10">
    <source>
        <dbReference type="ARBA" id="ARBA00022837"/>
    </source>
</evidence>
<dbReference type="PROSITE" id="PS50011">
    <property type="entry name" value="PROTEIN_KINASE_DOM"/>
    <property type="match status" value="1"/>
</dbReference>
<dbReference type="PROSITE" id="PS50268">
    <property type="entry name" value="CADHERIN_2"/>
    <property type="match status" value="3"/>
</dbReference>
<dbReference type="PANTHER" id="PTHR24416">
    <property type="entry name" value="TYROSINE-PROTEIN KINASE RECEPTOR"/>
    <property type="match status" value="1"/>
</dbReference>
<dbReference type="Pfam" id="PF07714">
    <property type="entry name" value="PK_Tyr_Ser-Thr"/>
    <property type="match status" value="1"/>
</dbReference>
<dbReference type="InterPro" id="IPR008266">
    <property type="entry name" value="Tyr_kinase_AS"/>
</dbReference>
<dbReference type="Proteomes" id="UP000838412">
    <property type="component" value="Chromosome 15"/>
</dbReference>
<dbReference type="FunFam" id="2.60.40.60:FF:000098">
    <property type="entry name" value="cadherin-23 isoform X1"/>
    <property type="match status" value="1"/>
</dbReference>
<evidence type="ECO:0000256" key="2">
    <source>
        <dbReference type="ARBA" id="ARBA00022475"/>
    </source>
</evidence>
<dbReference type="GO" id="GO:0005886">
    <property type="term" value="C:plasma membrane"/>
    <property type="evidence" value="ECO:0007669"/>
    <property type="project" value="UniProtKB-SubCell"/>
</dbReference>
<evidence type="ECO:0000313" key="22">
    <source>
        <dbReference type="EMBL" id="CAH1246474.1"/>
    </source>
</evidence>
<dbReference type="PROSITE" id="PS00232">
    <property type="entry name" value="CADHERIN_1"/>
    <property type="match status" value="2"/>
</dbReference>
<feature type="domain" description="Cadherin" evidence="21">
    <location>
        <begin position="48"/>
        <end position="162"/>
    </location>
</feature>
<dbReference type="InterPro" id="IPR020635">
    <property type="entry name" value="Tyr_kinase_cat_dom"/>
</dbReference>
<evidence type="ECO:0000256" key="14">
    <source>
        <dbReference type="ARBA" id="ARBA00023136"/>
    </source>
</evidence>
<evidence type="ECO:0000313" key="23">
    <source>
        <dbReference type="Proteomes" id="UP000838412"/>
    </source>
</evidence>
<dbReference type="Gene3D" id="1.10.510.10">
    <property type="entry name" value="Transferase(Phosphotransferase) domain 1"/>
    <property type="match status" value="1"/>
</dbReference>
<evidence type="ECO:0000259" key="20">
    <source>
        <dbReference type="PROSITE" id="PS50011"/>
    </source>
</evidence>
<dbReference type="PRINTS" id="PR00109">
    <property type="entry name" value="TYRKINASE"/>
</dbReference>
<dbReference type="GO" id="GO:0043235">
    <property type="term" value="C:receptor complex"/>
    <property type="evidence" value="ECO:0007669"/>
    <property type="project" value="TreeGrafter"/>
</dbReference>
<dbReference type="FunFam" id="2.60.40.60:FF:000058">
    <property type="entry name" value="FAT atypical cadherin 3"/>
    <property type="match status" value="1"/>
</dbReference>
<accession>A0A8K0EFD9</accession>
<dbReference type="InterPro" id="IPR000719">
    <property type="entry name" value="Prot_kinase_dom"/>
</dbReference>
<name>A0A8K0EFD9_BRALA</name>
<dbReference type="GO" id="GO:0007169">
    <property type="term" value="P:cell surface receptor protein tyrosine kinase signaling pathway"/>
    <property type="evidence" value="ECO:0007669"/>
    <property type="project" value="TreeGrafter"/>
</dbReference>
<dbReference type="InterPro" id="IPR001245">
    <property type="entry name" value="Ser-Thr/Tyr_kinase_cat_dom"/>
</dbReference>
<evidence type="ECO:0000259" key="21">
    <source>
        <dbReference type="PROSITE" id="PS50268"/>
    </source>
</evidence>
<keyword evidence="23" id="KW-1185">Reference proteome</keyword>
<dbReference type="PRINTS" id="PR00205">
    <property type="entry name" value="CADHERIN"/>
</dbReference>
<dbReference type="SMART" id="SM00112">
    <property type="entry name" value="CA"/>
    <property type="match status" value="4"/>
</dbReference>
<comment type="subcellular location">
    <subcellularLocation>
        <location evidence="1">Cell membrane</location>
        <topology evidence="1">Single-pass type I membrane protein</topology>
    </subcellularLocation>
</comment>
<evidence type="ECO:0000256" key="8">
    <source>
        <dbReference type="ARBA" id="ARBA00022741"/>
    </source>
</evidence>
<dbReference type="FunFam" id="1.10.510.10:FF:000554">
    <property type="entry name" value="Predicted protein"/>
    <property type="match status" value="1"/>
</dbReference>
<dbReference type="GO" id="GO:0005509">
    <property type="term" value="F:calcium ion binding"/>
    <property type="evidence" value="ECO:0007669"/>
    <property type="project" value="UniProtKB-UniRule"/>
</dbReference>
<dbReference type="SUPFAM" id="SSF49313">
    <property type="entry name" value="Cadherin-like"/>
    <property type="match status" value="4"/>
</dbReference>
<evidence type="ECO:0000256" key="1">
    <source>
        <dbReference type="ARBA" id="ARBA00004251"/>
    </source>
</evidence>
<keyword evidence="13 19" id="KW-1133">Transmembrane helix</keyword>
<dbReference type="InterPro" id="IPR020894">
    <property type="entry name" value="Cadherin_CS"/>
</dbReference>
<dbReference type="EMBL" id="OV696700">
    <property type="protein sequence ID" value="CAH1246474.1"/>
    <property type="molecule type" value="Genomic_DNA"/>
</dbReference>
<dbReference type="OrthoDB" id="4062651at2759"/>
<dbReference type="GO" id="GO:0007399">
    <property type="term" value="P:nervous system development"/>
    <property type="evidence" value="ECO:0007669"/>
    <property type="project" value="TreeGrafter"/>
</dbReference>
<evidence type="ECO:0000256" key="19">
    <source>
        <dbReference type="SAM" id="Phobius"/>
    </source>
</evidence>
<keyword evidence="8" id="KW-0547">Nucleotide-binding</keyword>
<keyword evidence="3" id="KW-0245">EGF-like domain</keyword>
<keyword evidence="14 19" id="KW-0472">Membrane</keyword>
<dbReference type="FunFam" id="3.30.200.20:FF:001577">
    <property type="match status" value="1"/>
</dbReference>
<feature type="region of interest" description="Disordered" evidence="18">
    <location>
        <begin position="665"/>
        <end position="684"/>
    </location>
</feature>
<dbReference type="SMART" id="SM00219">
    <property type="entry name" value="TyrKc"/>
    <property type="match status" value="1"/>
</dbReference>
<protein>
    <submittedName>
        <fullName evidence="22">MET protein</fullName>
    </submittedName>
</protein>
<evidence type="ECO:0000256" key="6">
    <source>
        <dbReference type="ARBA" id="ARBA00022729"/>
    </source>
</evidence>
<proteinExistence type="predicted"/>
<dbReference type="GO" id="GO:0006909">
    <property type="term" value="P:phagocytosis"/>
    <property type="evidence" value="ECO:0007669"/>
    <property type="project" value="TreeGrafter"/>
</dbReference>
<sequence>MEGATSLAAIIVYIGVCTVGAISPSPTGTFETATPTLTTSQTPAVSFLHEPYFAAVAENADVGTTVMQVMASGNLHTDSIRIQYSIVHDDQQALFKVNETTGVITTSSVIDREAGLGDKLAPRVINLTIQAEEILLNSTLSASVTTTVQITVLDVNDNRPTFNRQSYSASISEHAAVRTPVTGLQMTVSDADQGTNSEFRLRLVGDDASVFDVEPKLVLGGTATVSIFVVDPPALDYETLEKPEKILRFLIQATESRTSQAYTAVTEITIHVQDVPEDAMFLLDVRENVRSATVVGTVRQPGENYIFFYIVGGDNDNTFRLDKRTGEISVITSLDRERRSSYTLVVKRTRAADYLVPNVNTPFNEHDESLLKVIVEVEDVNDNSPQFDETLKYMVVEEDTPYQTSITKLKATDADVEANGAIQYSVDSILFRPRSKNSRPVANMFVEGAFLVRSEDGAVTTATLFDSYLDGHFEVVVRARDGGGLFDTMQINIYVVTRNQFVTLTVLSSHTPYVPSCVGEVFNASNAAAHIVGMRADPPDRLKLDVYVVKTDENIICDSRCTSSILNSSILQQGCSDLAVVKVSPESSSWTDLTVGVPILIISLVGAVLFTATFTALVIVCCRYRKNPPKRYRTSSLAAQPRNIPTTERLRSVERRGSTIRRTWGTRSRHGKNRPRIFPPDVDNGVNDLRQHGDNAEGPLEFKVLSKEDHYEEPLFSGVDEDIACSVNDVLIERKWLKLGPVFAKGNFGQVLKGTLKTQVEVAVKTLQGNRQNLNTFLREGIMMRQFNHRNVLGLVGICLHQGEPPMIIIPYMKNGDLLNFIRDSGKDITTKDLIDFGQQIAEGMSYLGGMKYVHRDLAARNCMIDEYGIVKIGDFGLSRDIYEHDYYTSLEGGPALPVKWMAIESLTHNVFNTKTDVWAFGVLLWELMTRGVPPYPDVDIYDMADYLLSDRRLRKPEECPTRVYKTMLVCWNKDPNKRPSFKHLARLLEQIKVSTAVDKYVDILNNMPEAKC</sequence>
<dbReference type="Pfam" id="PF00028">
    <property type="entry name" value="Cadherin"/>
    <property type="match status" value="2"/>
</dbReference>
<dbReference type="GO" id="GO:0004714">
    <property type="term" value="F:transmembrane receptor protein tyrosine kinase activity"/>
    <property type="evidence" value="ECO:0007669"/>
    <property type="project" value="TreeGrafter"/>
</dbReference>
<evidence type="ECO:0000256" key="17">
    <source>
        <dbReference type="PROSITE-ProRule" id="PRU00043"/>
    </source>
</evidence>
<dbReference type="AlphaFoldDB" id="A0A8K0EFD9"/>
<evidence type="ECO:0000256" key="9">
    <source>
        <dbReference type="ARBA" id="ARBA00022777"/>
    </source>
</evidence>
<feature type="domain" description="Protein kinase" evidence="20">
    <location>
        <begin position="737"/>
        <end position="1002"/>
    </location>
</feature>
<dbReference type="InterPro" id="IPR050122">
    <property type="entry name" value="RTK"/>
</dbReference>
<keyword evidence="16" id="KW-1015">Disulfide bond</keyword>
<keyword evidence="5 19" id="KW-0812">Transmembrane</keyword>
<dbReference type="Gene3D" id="3.30.200.20">
    <property type="entry name" value="Phosphorylase Kinase, domain 1"/>
    <property type="match status" value="1"/>
</dbReference>
<dbReference type="PANTHER" id="PTHR24416:SF564">
    <property type="entry name" value="MACROPHAGE-STIMULATING PROTEIN RECEPTOR"/>
    <property type="match status" value="1"/>
</dbReference>
<keyword evidence="15" id="KW-0829">Tyrosine-protein kinase</keyword>
<keyword evidence="7" id="KW-0677">Repeat</keyword>
<feature type="domain" description="Cadherin" evidence="21">
    <location>
        <begin position="388"/>
        <end position="514"/>
    </location>
</feature>
<keyword evidence="11" id="KW-0067">ATP-binding</keyword>
<evidence type="ECO:0000256" key="18">
    <source>
        <dbReference type="SAM" id="MobiDB-lite"/>
    </source>
</evidence>
<reference evidence="22" key="1">
    <citation type="submission" date="2022-01" db="EMBL/GenBank/DDBJ databases">
        <authorList>
            <person name="Braso-Vives M."/>
        </authorList>
    </citation>
    <scope>NUCLEOTIDE SEQUENCE</scope>
</reference>
<evidence type="ECO:0000256" key="13">
    <source>
        <dbReference type="ARBA" id="ARBA00022989"/>
    </source>
</evidence>
<keyword evidence="10 17" id="KW-0106">Calcium</keyword>
<keyword evidence="9" id="KW-0418">Kinase</keyword>
<evidence type="ECO:0000256" key="12">
    <source>
        <dbReference type="ARBA" id="ARBA00022889"/>
    </source>
</evidence>
<evidence type="ECO:0000256" key="11">
    <source>
        <dbReference type="ARBA" id="ARBA00022840"/>
    </source>
</evidence>
<dbReference type="InterPro" id="IPR002126">
    <property type="entry name" value="Cadherin-like_dom"/>
</dbReference>
<gene>
    <name evidence="22" type="primary">MET</name>
    <name evidence="22" type="ORF">BLAG_LOCUS8484</name>
</gene>
<evidence type="ECO:0000256" key="3">
    <source>
        <dbReference type="ARBA" id="ARBA00022536"/>
    </source>
</evidence>
<dbReference type="CDD" id="cd11304">
    <property type="entry name" value="Cadherin_repeat"/>
    <property type="match status" value="4"/>
</dbReference>
<evidence type="ECO:0000256" key="16">
    <source>
        <dbReference type="ARBA" id="ARBA00023157"/>
    </source>
</evidence>
<evidence type="ECO:0000256" key="15">
    <source>
        <dbReference type="ARBA" id="ARBA00023137"/>
    </source>
</evidence>
<dbReference type="CDD" id="cd00192">
    <property type="entry name" value="PTKc"/>
    <property type="match status" value="1"/>
</dbReference>
<dbReference type="GO" id="GO:0005524">
    <property type="term" value="F:ATP binding"/>
    <property type="evidence" value="ECO:0007669"/>
    <property type="project" value="UniProtKB-KW"/>
</dbReference>
<dbReference type="Gene3D" id="2.60.40.60">
    <property type="entry name" value="Cadherins"/>
    <property type="match status" value="4"/>
</dbReference>
<dbReference type="GO" id="GO:0016477">
    <property type="term" value="P:cell migration"/>
    <property type="evidence" value="ECO:0007669"/>
    <property type="project" value="TreeGrafter"/>
</dbReference>
<keyword evidence="2" id="KW-1003">Cell membrane</keyword>